<dbReference type="InterPro" id="IPR029058">
    <property type="entry name" value="AB_hydrolase_fold"/>
</dbReference>
<name>F0WHP7_9STRA</name>
<keyword evidence="2" id="KW-0378">Hydrolase</keyword>
<dbReference type="GO" id="GO:0006508">
    <property type="term" value="P:proteolysis"/>
    <property type="evidence" value="ECO:0007669"/>
    <property type="project" value="UniProtKB-KW"/>
</dbReference>
<dbReference type="InterPro" id="IPR051044">
    <property type="entry name" value="MAG_DAG_Lipase"/>
</dbReference>
<sequence>MRIPKYTLVLSLDQLDNLIGRYSAVTTFWNWIEMTFYKRLTAQDLPESLEYKEGTLNNSRNQSLFYRTVFPEESSIRAIAVFVHGVGDHSGRYFRLFERLSTCGYGVAAYDMIGHGKSADDESGIRAHARDFQYFVDDTNFFIQALKTDILPSYGFNESNLPLIYIGMSYGTLVGLHTILSGVHTFHAAVLVAPAVCVEWTTVLRVQAVFASALSILIPRKRIVPAVRHECLTRDKSLIEDMNKDPLMMMGKLTSRMGEQSLSAMRRLKKDKSIEDAQSTLGKLPVLSMIGSDDLVVSVSSIQDFHNRFRGKNKELKVFEGMYHCLFEEVEAERVYAYLVEWLGKQI</sequence>
<dbReference type="GO" id="GO:0008233">
    <property type="term" value="F:peptidase activity"/>
    <property type="evidence" value="ECO:0007669"/>
    <property type="project" value="UniProtKB-KW"/>
</dbReference>
<evidence type="ECO:0000313" key="3">
    <source>
        <dbReference type="EMBL" id="CCA23722.1"/>
    </source>
</evidence>
<evidence type="ECO:0000259" key="1">
    <source>
        <dbReference type="Pfam" id="PF12146"/>
    </source>
</evidence>
<evidence type="ECO:0000313" key="2">
    <source>
        <dbReference type="EMBL" id="CCA20772.1"/>
    </source>
</evidence>
<dbReference type="InterPro" id="IPR022742">
    <property type="entry name" value="Hydrolase_4"/>
</dbReference>
<proteinExistence type="predicted"/>
<dbReference type="PANTHER" id="PTHR11614">
    <property type="entry name" value="PHOSPHOLIPASE-RELATED"/>
    <property type="match status" value="1"/>
</dbReference>
<dbReference type="SUPFAM" id="SSF53474">
    <property type="entry name" value="alpha/beta-Hydrolases"/>
    <property type="match status" value="1"/>
</dbReference>
<dbReference type="AlphaFoldDB" id="F0WHP7"/>
<dbReference type="HOGENOM" id="CLU_026209_7_0_1"/>
<dbReference type="Gene3D" id="3.40.50.1820">
    <property type="entry name" value="alpha/beta hydrolase"/>
    <property type="match status" value="1"/>
</dbReference>
<reference evidence="2" key="2">
    <citation type="submission" date="2011-02" db="EMBL/GenBank/DDBJ databases">
        <authorList>
            <person name="MacLean D."/>
        </authorList>
    </citation>
    <scope>NUCLEOTIDE SEQUENCE</scope>
</reference>
<dbReference type="Pfam" id="PF12146">
    <property type="entry name" value="Hydrolase_4"/>
    <property type="match status" value="1"/>
</dbReference>
<protein>
    <submittedName>
        <fullName evidence="2">Serine protease family S33 putative</fullName>
    </submittedName>
</protein>
<feature type="domain" description="Serine aminopeptidase S33" evidence="1">
    <location>
        <begin position="76"/>
        <end position="330"/>
    </location>
</feature>
<dbReference type="EMBL" id="FR824148">
    <property type="protein sequence ID" value="CCA20772.1"/>
    <property type="molecule type" value="Genomic_DNA"/>
</dbReference>
<keyword evidence="2" id="KW-0645">Protease</keyword>
<dbReference type="ESTHER" id="9stra-f0whp7">
    <property type="family name" value="Monoglyceridelipase_lysophospholip"/>
</dbReference>
<accession>F0WHP7</accession>
<organism evidence="2">
    <name type="scientific">Albugo laibachii Nc14</name>
    <dbReference type="NCBI Taxonomy" id="890382"/>
    <lineage>
        <taxon>Eukaryota</taxon>
        <taxon>Sar</taxon>
        <taxon>Stramenopiles</taxon>
        <taxon>Oomycota</taxon>
        <taxon>Peronosporomycetes</taxon>
        <taxon>Albuginales</taxon>
        <taxon>Albuginaceae</taxon>
        <taxon>Albugo</taxon>
    </lineage>
</organism>
<dbReference type="EMBL" id="FR824249">
    <property type="protein sequence ID" value="CCA23722.1"/>
    <property type="molecule type" value="Genomic_DNA"/>
</dbReference>
<gene>
    <name evidence="2" type="primary">AlNc14C103G6104</name>
    <name evidence="3" type="synonym">AlNc14C204G8772</name>
    <name evidence="2" type="ORF">ALNC14_069150</name>
    <name evidence="3" type="ORF">ALNC14_098660</name>
</gene>
<reference evidence="2" key="1">
    <citation type="journal article" date="2011" name="PLoS Biol.">
        <title>Gene gain and loss during evolution of obligate parasitism in the white rust pathogen of Arabidopsis thaliana.</title>
        <authorList>
            <person name="Kemen E."/>
            <person name="Gardiner A."/>
            <person name="Schultz-Larsen T."/>
            <person name="Kemen A.C."/>
            <person name="Balmuth A.L."/>
            <person name="Robert-Seilaniantz A."/>
            <person name="Bailey K."/>
            <person name="Holub E."/>
            <person name="Studholme D.J."/>
            <person name="Maclean D."/>
            <person name="Jones J.D."/>
        </authorList>
    </citation>
    <scope>NUCLEOTIDE SEQUENCE</scope>
</reference>